<evidence type="ECO:0000256" key="4">
    <source>
        <dbReference type="ARBA" id="ARBA00023002"/>
    </source>
</evidence>
<dbReference type="EMBL" id="BBXM02000001">
    <property type="protein sequence ID" value="GIC84201.1"/>
    <property type="molecule type" value="Genomic_DNA"/>
</dbReference>
<dbReference type="Proteomes" id="UP000036893">
    <property type="component" value="Unassembled WGS sequence"/>
</dbReference>
<dbReference type="RefSeq" id="XP_043141467.1">
    <property type="nucleotide sequence ID" value="XM_043285532.1"/>
</dbReference>
<dbReference type="InterPro" id="IPR001155">
    <property type="entry name" value="OxRdtase_FMN_N"/>
</dbReference>
<evidence type="ECO:0000256" key="1">
    <source>
        <dbReference type="ARBA" id="ARBA00005979"/>
    </source>
</evidence>
<evidence type="ECO:0000256" key="2">
    <source>
        <dbReference type="ARBA" id="ARBA00022630"/>
    </source>
</evidence>
<dbReference type="GeneID" id="66987491"/>
<keyword evidence="2" id="KW-0285">Flavoprotein</keyword>
<proteinExistence type="inferred from homology"/>
<keyword evidence="3" id="KW-0288">FMN</keyword>
<evidence type="ECO:0000313" key="7">
    <source>
        <dbReference type="Proteomes" id="UP000036893"/>
    </source>
</evidence>
<reference evidence="6" key="1">
    <citation type="journal article" date="2015" name="Genome Announc.">
        <title>Draft Genome Sequence of the Pathogenic Filamentous Fungus Aspergillus udagawae Strain IFM 46973T.</title>
        <authorList>
            <person name="Kusuya Y."/>
            <person name="Takahashi-Nakaguchi A."/>
            <person name="Takahashi H."/>
            <person name="Yaguchi T."/>
        </authorList>
    </citation>
    <scope>NUCLEOTIDE SEQUENCE</scope>
    <source>
        <strain evidence="6">IFM 46973</strain>
    </source>
</reference>
<dbReference type="AlphaFoldDB" id="A0A8E0QJH8"/>
<dbReference type="PANTHER" id="PTHR43656:SF2">
    <property type="entry name" value="BINDING OXIDOREDUCTASE, PUTATIVE (AFU_ORTHOLOGUE AFUA_2G08260)-RELATED"/>
    <property type="match status" value="1"/>
</dbReference>
<gene>
    <name evidence="6" type="ORF">Aud_000015</name>
</gene>
<comment type="caution">
    <text evidence="6">The sequence shown here is derived from an EMBL/GenBank/DDBJ whole genome shotgun (WGS) entry which is preliminary data.</text>
</comment>
<dbReference type="SUPFAM" id="SSF51395">
    <property type="entry name" value="FMN-linked oxidoreductases"/>
    <property type="match status" value="1"/>
</dbReference>
<dbReference type="GO" id="GO:0016491">
    <property type="term" value="F:oxidoreductase activity"/>
    <property type="evidence" value="ECO:0007669"/>
    <property type="project" value="UniProtKB-KW"/>
</dbReference>
<evidence type="ECO:0000256" key="3">
    <source>
        <dbReference type="ARBA" id="ARBA00022643"/>
    </source>
</evidence>
<name>A0A8E0QJH8_9EURO</name>
<dbReference type="InterPro" id="IPR051799">
    <property type="entry name" value="NADH_flavin_oxidoreductase"/>
</dbReference>
<comment type="similarity">
    <text evidence="1">Belongs to the NADH:flavin oxidoreductase/NADH oxidase family.</text>
</comment>
<feature type="domain" description="NADH:flavin oxidoreductase/NADH oxidase N-terminal" evidence="5">
    <location>
        <begin position="43"/>
        <end position="194"/>
    </location>
</feature>
<organism evidence="6 7">
    <name type="scientific">Aspergillus udagawae</name>
    <dbReference type="NCBI Taxonomy" id="91492"/>
    <lineage>
        <taxon>Eukaryota</taxon>
        <taxon>Fungi</taxon>
        <taxon>Dikarya</taxon>
        <taxon>Ascomycota</taxon>
        <taxon>Pezizomycotina</taxon>
        <taxon>Eurotiomycetes</taxon>
        <taxon>Eurotiomycetidae</taxon>
        <taxon>Eurotiales</taxon>
        <taxon>Aspergillaceae</taxon>
        <taxon>Aspergillus</taxon>
        <taxon>Aspergillus subgen. Fumigati</taxon>
    </lineage>
</organism>
<dbReference type="PANTHER" id="PTHR43656">
    <property type="entry name" value="BINDING OXIDOREDUCTASE, PUTATIVE (AFU_ORTHOLOGUE AFUA_2G08260)-RELATED"/>
    <property type="match status" value="1"/>
</dbReference>
<reference evidence="6" key="2">
    <citation type="submission" date="2021-01" db="EMBL/GenBank/DDBJ databases">
        <title>Pan-genome distribution and transcriptional activeness of fungal secondary metabolism genes in Aspergillus section Fumigati.</title>
        <authorList>
            <person name="Takahashi H."/>
            <person name="Umemura M."/>
            <person name="Ninomiya A."/>
            <person name="Kusuya Y."/>
            <person name="Urayama S."/>
            <person name="Shimizu M."/>
            <person name="Watanabe A."/>
            <person name="Kamei K."/>
            <person name="Yaguchi T."/>
            <person name="Hagiwara D."/>
        </authorList>
    </citation>
    <scope>NUCLEOTIDE SEQUENCE</scope>
    <source>
        <strain evidence="6">IFM 46973</strain>
    </source>
</reference>
<sequence length="256" mass="27744">MSQESSRDFIVTGGSNNQLPANQGRASAEIEIHPIRISHFIYTDAYGGTAEKRAKFLLDILTQCRGVAPAGFCIGVKINSADHDTADFEDTICLIGLLVEGGIDFLEVSGGSAADPKMVYGNENKHPEQKTLRSAAREAFFLEFAAETRKRFPKLILMLTGGFRSRAGAEAAIRDSVCDLVGIARPAAVNPKLPLLLIDESVPDMEAKFPLNKVQTPRLAKILNIKVLGAGAESVSGPAYMVFLNRLDRFLAHDNI</sequence>
<dbReference type="InterPro" id="IPR013785">
    <property type="entry name" value="Aldolase_TIM"/>
</dbReference>
<keyword evidence="4" id="KW-0560">Oxidoreductase</keyword>
<dbReference type="Gene3D" id="3.20.20.70">
    <property type="entry name" value="Aldolase class I"/>
    <property type="match status" value="1"/>
</dbReference>
<protein>
    <recommendedName>
        <fullName evidence="5">NADH:flavin oxidoreductase/NADH oxidase N-terminal domain-containing protein</fullName>
    </recommendedName>
</protein>
<accession>A0A8E0QJH8</accession>
<evidence type="ECO:0000259" key="5">
    <source>
        <dbReference type="Pfam" id="PF00724"/>
    </source>
</evidence>
<dbReference type="GO" id="GO:0010181">
    <property type="term" value="F:FMN binding"/>
    <property type="evidence" value="ECO:0007669"/>
    <property type="project" value="InterPro"/>
</dbReference>
<dbReference type="Pfam" id="PF00724">
    <property type="entry name" value="Oxidored_FMN"/>
    <property type="match status" value="1"/>
</dbReference>
<evidence type="ECO:0000313" key="6">
    <source>
        <dbReference type="EMBL" id="GIC84201.1"/>
    </source>
</evidence>